<evidence type="ECO:0000313" key="2">
    <source>
        <dbReference type="Proteomes" id="UP001444661"/>
    </source>
</evidence>
<gene>
    <name evidence="1" type="ORF">PG993_010705</name>
</gene>
<dbReference type="EMBL" id="JAQQWK010000010">
    <property type="protein sequence ID" value="KAK8029414.1"/>
    <property type="molecule type" value="Genomic_DNA"/>
</dbReference>
<organism evidence="1 2">
    <name type="scientific">Apiospora rasikravindrae</name>
    <dbReference type="NCBI Taxonomy" id="990691"/>
    <lineage>
        <taxon>Eukaryota</taxon>
        <taxon>Fungi</taxon>
        <taxon>Dikarya</taxon>
        <taxon>Ascomycota</taxon>
        <taxon>Pezizomycotina</taxon>
        <taxon>Sordariomycetes</taxon>
        <taxon>Xylariomycetidae</taxon>
        <taxon>Amphisphaeriales</taxon>
        <taxon>Apiosporaceae</taxon>
        <taxon>Apiospora</taxon>
    </lineage>
</organism>
<proteinExistence type="predicted"/>
<accession>A0ABR1SDW8</accession>
<sequence length="159" mass="17529">MVLQVFGRPTRINQQGDVIWIASTMPRAIYEKFEVSCWGKYVIQFASEATVGNVIMSEINRVRLGQPFGRFFSQNETGCQAIAIAIACVERHGPPGAQRGRRGAARVRLAPAQPHSLIGSVFPSPPKHQCRGRRVCLHAPGQRPRLQSDGRLLGIAESQ</sequence>
<dbReference type="Proteomes" id="UP001444661">
    <property type="component" value="Unassembled WGS sequence"/>
</dbReference>
<name>A0ABR1SDW8_9PEZI</name>
<evidence type="ECO:0000313" key="1">
    <source>
        <dbReference type="EMBL" id="KAK8029414.1"/>
    </source>
</evidence>
<protein>
    <submittedName>
        <fullName evidence="1">Uncharacterized protein</fullName>
    </submittedName>
</protein>
<comment type="caution">
    <text evidence="1">The sequence shown here is derived from an EMBL/GenBank/DDBJ whole genome shotgun (WGS) entry which is preliminary data.</text>
</comment>
<reference evidence="1 2" key="1">
    <citation type="submission" date="2023-01" db="EMBL/GenBank/DDBJ databases">
        <title>Analysis of 21 Apiospora genomes using comparative genomics revels a genus with tremendous synthesis potential of carbohydrate active enzymes and secondary metabolites.</title>
        <authorList>
            <person name="Sorensen T."/>
        </authorList>
    </citation>
    <scope>NUCLEOTIDE SEQUENCE [LARGE SCALE GENOMIC DNA]</scope>
    <source>
        <strain evidence="1 2">CBS 33761</strain>
    </source>
</reference>
<keyword evidence="2" id="KW-1185">Reference proteome</keyword>